<feature type="domain" description="YjiS-like" evidence="1">
    <location>
        <begin position="31"/>
        <end position="66"/>
    </location>
</feature>
<reference evidence="3" key="1">
    <citation type="journal article" date="2019" name="Int. J. Syst. Evol. Microbiol.">
        <title>The Global Catalogue of Microorganisms (GCM) 10K type strain sequencing project: providing services to taxonomists for standard genome sequencing and annotation.</title>
        <authorList>
            <consortium name="The Broad Institute Genomics Platform"/>
            <consortium name="The Broad Institute Genome Sequencing Center for Infectious Disease"/>
            <person name="Wu L."/>
            <person name="Ma J."/>
        </authorList>
    </citation>
    <scope>NUCLEOTIDE SEQUENCE [LARGE SCALE GENOMIC DNA]</scope>
    <source>
        <strain evidence="3">CECT 7698</strain>
    </source>
</reference>
<protein>
    <submittedName>
        <fullName evidence="2">DUF1127 domain-containing protein</fullName>
    </submittedName>
</protein>
<dbReference type="EMBL" id="JBHRUG010000029">
    <property type="protein sequence ID" value="MFC3284828.1"/>
    <property type="molecule type" value="Genomic_DNA"/>
</dbReference>
<dbReference type="Pfam" id="PF06568">
    <property type="entry name" value="YjiS-like"/>
    <property type="match status" value="1"/>
</dbReference>
<gene>
    <name evidence="2" type="ORF">ACFOEV_14610</name>
</gene>
<evidence type="ECO:0000259" key="1">
    <source>
        <dbReference type="Pfam" id="PF06568"/>
    </source>
</evidence>
<dbReference type="RefSeq" id="WP_386775193.1">
    <property type="nucleotide sequence ID" value="NZ_JBHRUG010000029.1"/>
</dbReference>
<evidence type="ECO:0000313" key="3">
    <source>
        <dbReference type="Proteomes" id="UP001595579"/>
    </source>
</evidence>
<proteinExistence type="predicted"/>
<organism evidence="2 3">
    <name type="scientific">Litchfieldella rifensis</name>
    <dbReference type="NCBI Taxonomy" id="762643"/>
    <lineage>
        <taxon>Bacteria</taxon>
        <taxon>Pseudomonadati</taxon>
        <taxon>Pseudomonadota</taxon>
        <taxon>Gammaproteobacteria</taxon>
        <taxon>Oceanospirillales</taxon>
        <taxon>Halomonadaceae</taxon>
        <taxon>Litchfieldella</taxon>
    </lineage>
</organism>
<name>A0ABV7LSD4_9GAMM</name>
<accession>A0ABV7LSD4</accession>
<sequence length="81" mass="10004">MTLSTCRDTGLHADRVEALYARPRGRFDEWWARLSRWSRLRRERRQLRELSDAMLRDIGLTREDVERESRRPFWDGGEWRR</sequence>
<evidence type="ECO:0000313" key="2">
    <source>
        <dbReference type="EMBL" id="MFC3284828.1"/>
    </source>
</evidence>
<comment type="caution">
    <text evidence="2">The sequence shown here is derived from an EMBL/GenBank/DDBJ whole genome shotgun (WGS) entry which is preliminary data.</text>
</comment>
<dbReference type="Proteomes" id="UP001595579">
    <property type="component" value="Unassembled WGS sequence"/>
</dbReference>
<dbReference type="InterPro" id="IPR009506">
    <property type="entry name" value="YjiS-like"/>
</dbReference>
<keyword evidence="3" id="KW-1185">Reference proteome</keyword>